<dbReference type="AlphaFoldDB" id="A0A6C2UEZ2"/>
<dbReference type="EMBL" id="CAAHFH010000001">
    <property type="protein sequence ID" value="VGO18443.1"/>
    <property type="molecule type" value="Genomic_DNA"/>
</dbReference>
<dbReference type="Proteomes" id="UP000346198">
    <property type="component" value="Unassembled WGS sequence"/>
</dbReference>
<evidence type="ECO:0000313" key="1">
    <source>
        <dbReference type="EMBL" id="VGO18443.1"/>
    </source>
</evidence>
<dbReference type="SUPFAM" id="SSF54637">
    <property type="entry name" value="Thioesterase/thiol ester dehydrase-isomerase"/>
    <property type="match status" value="1"/>
</dbReference>
<evidence type="ECO:0000313" key="2">
    <source>
        <dbReference type="Proteomes" id="UP000346198"/>
    </source>
</evidence>
<name>A0A6C2UEZ2_9BACT</name>
<organism evidence="1 2">
    <name type="scientific">Pontiella sulfatireligans</name>
    <dbReference type="NCBI Taxonomy" id="2750658"/>
    <lineage>
        <taxon>Bacteria</taxon>
        <taxon>Pseudomonadati</taxon>
        <taxon>Kiritimatiellota</taxon>
        <taxon>Kiritimatiellia</taxon>
        <taxon>Kiritimatiellales</taxon>
        <taxon>Pontiellaceae</taxon>
        <taxon>Pontiella</taxon>
    </lineage>
</organism>
<proteinExistence type="predicted"/>
<reference evidence="1 2" key="1">
    <citation type="submission" date="2019-04" db="EMBL/GenBank/DDBJ databases">
        <authorList>
            <person name="Van Vliet M D."/>
        </authorList>
    </citation>
    <scope>NUCLEOTIDE SEQUENCE [LARGE SCALE GENOMIC DNA]</scope>
    <source>
        <strain evidence="1 2">F21</strain>
    </source>
</reference>
<accession>A0A6C2UEZ2</accession>
<gene>
    <name evidence="1" type="ORF">SCARR_00496</name>
</gene>
<protein>
    <recommendedName>
        <fullName evidence="3">Thioesterase domain-containing protein</fullName>
    </recommendedName>
</protein>
<dbReference type="InterPro" id="IPR029069">
    <property type="entry name" value="HotDog_dom_sf"/>
</dbReference>
<dbReference type="Gene3D" id="3.10.129.10">
    <property type="entry name" value="Hotdog Thioesterase"/>
    <property type="match status" value="1"/>
</dbReference>
<keyword evidence="2" id="KW-1185">Reference proteome</keyword>
<evidence type="ECO:0008006" key="3">
    <source>
        <dbReference type="Google" id="ProtNLM"/>
    </source>
</evidence>
<sequence length="84" mass="9266">MAPIVDAGLKFRGRAGYDDLLNMVTVCDREGRARLKFETVITLADSGQLVAEGFTIHALTTPEGKPVRIPDWINDLLNGETHEQ</sequence>